<evidence type="ECO:0000259" key="2">
    <source>
        <dbReference type="SMART" id="SM01037"/>
    </source>
</evidence>
<dbReference type="EMBL" id="JBHFFA010000003">
    <property type="protein sequence ID" value="KAL2632482.1"/>
    <property type="molecule type" value="Genomic_DNA"/>
</dbReference>
<accession>A0ABD1YSV4</accession>
<dbReference type="Gene3D" id="3.30.530.20">
    <property type="match status" value="1"/>
</dbReference>
<evidence type="ECO:0000313" key="4">
    <source>
        <dbReference type="Proteomes" id="UP001605036"/>
    </source>
</evidence>
<sequence>MTVVKHGLQVEVELRVSVHKLWEALKSLNLLASKVAPNLTHQILEGDGGVGSLNLLQFGDGRYEKERVDIIDDSTHTLVATVMTGGIDLSYHQYRKTVALSPGRNGATTIACWRAEYVPVAGSATPCGLVQDDALSFFKALEAFLNANKNPYA</sequence>
<dbReference type="InterPro" id="IPR000916">
    <property type="entry name" value="Bet_v_I/MLP"/>
</dbReference>
<evidence type="ECO:0000313" key="3">
    <source>
        <dbReference type="EMBL" id="KAL2632482.1"/>
    </source>
</evidence>
<proteinExistence type="inferred from homology"/>
<dbReference type="Pfam" id="PF00407">
    <property type="entry name" value="Bet_v_1"/>
    <property type="match status" value="1"/>
</dbReference>
<dbReference type="PANTHER" id="PTHR31213:SF24">
    <property type="entry name" value="OS08G0374000 PROTEIN"/>
    <property type="match status" value="1"/>
</dbReference>
<comment type="similarity">
    <text evidence="1">Belongs to the BetVI family.</text>
</comment>
<dbReference type="InterPro" id="IPR050279">
    <property type="entry name" value="Plant_def-hormone_signal"/>
</dbReference>
<comment type="caution">
    <text evidence="3">The sequence shown here is derived from an EMBL/GenBank/DDBJ whole genome shotgun (WGS) entry which is preliminary data.</text>
</comment>
<protein>
    <recommendedName>
        <fullName evidence="2">Bet v I/Major latex protein domain-containing protein</fullName>
    </recommendedName>
</protein>
<dbReference type="SUPFAM" id="SSF55961">
    <property type="entry name" value="Bet v1-like"/>
    <property type="match status" value="1"/>
</dbReference>
<keyword evidence="4" id="KW-1185">Reference proteome</keyword>
<dbReference type="SMART" id="SM01037">
    <property type="entry name" value="Bet_v_1"/>
    <property type="match status" value="1"/>
</dbReference>
<reference evidence="3 4" key="1">
    <citation type="submission" date="2024-09" db="EMBL/GenBank/DDBJ databases">
        <title>Chromosome-scale assembly of Riccia fluitans.</title>
        <authorList>
            <person name="Paukszto L."/>
            <person name="Sawicki J."/>
            <person name="Karawczyk K."/>
            <person name="Piernik-Szablinska J."/>
            <person name="Szczecinska M."/>
            <person name="Mazdziarz M."/>
        </authorList>
    </citation>
    <scope>NUCLEOTIDE SEQUENCE [LARGE SCALE GENOMIC DNA]</scope>
    <source>
        <strain evidence="3">Rf_01</strain>
        <tissue evidence="3">Aerial parts of the thallus</tissue>
    </source>
</reference>
<evidence type="ECO:0000256" key="1">
    <source>
        <dbReference type="ARBA" id="ARBA00009744"/>
    </source>
</evidence>
<organism evidence="3 4">
    <name type="scientific">Riccia fluitans</name>
    <dbReference type="NCBI Taxonomy" id="41844"/>
    <lineage>
        <taxon>Eukaryota</taxon>
        <taxon>Viridiplantae</taxon>
        <taxon>Streptophyta</taxon>
        <taxon>Embryophyta</taxon>
        <taxon>Marchantiophyta</taxon>
        <taxon>Marchantiopsida</taxon>
        <taxon>Marchantiidae</taxon>
        <taxon>Marchantiales</taxon>
        <taxon>Ricciaceae</taxon>
        <taxon>Riccia</taxon>
    </lineage>
</organism>
<dbReference type="AlphaFoldDB" id="A0ABD1YSV4"/>
<gene>
    <name evidence="3" type="ORF">R1flu_003961</name>
</gene>
<feature type="domain" description="Bet v I/Major latex protein" evidence="2">
    <location>
        <begin position="3"/>
        <end position="148"/>
    </location>
</feature>
<dbReference type="InterPro" id="IPR023393">
    <property type="entry name" value="START-like_dom_sf"/>
</dbReference>
<dbReference type="PANTHER" id="PTHR31213">
    <property type="entry name" value="OS08G0374000 PROTEIN-RELATED"/>
    <property type="match status" value="1"/>
</dbReference>
<dbReference type="Proteomes" id="UP001605036">
    <property type="component" value="Unassembled WGS sequence"/>
</dbReference>
<name>A0ABD1YSV4_9MARC</name>